<dbReference type="Proteomes" id="UP000001460">
    <property type="component" value="Unassembled WGS sequence"/>
</dbReference>
<evidence type="ECO:0000313" key="1">
    <source>
        <dbReference type="EMBL" id="EEA08143.1"/>
    </source>
</evidence>
<evidence type="ECO:0000313" key="2">
    <source>
        <dbReference type="Proteomes" id="UP000001460"/>
    </source>
</evidence>
<sequence length="596" mass="68551">MGNINSLHSLNILHNKLTVVENELKANYNISEPSLLERMENKKKCVRYTPPLSQLPQPVYNISILLDDNFEGPFVLELKVAPCEMVITGFEGLIIHKIKKNEIIFIHRVDKIIFKVYSKGSKKLGGEIASKSDISEDEENIILMVFKFTNSKDCESFRLLFPLIYGIIIYDSNVKIPLADPIPLNNYIVGQNEKLVNKFHRYSDIGKINDNNSEEEVEDQEALDRYEDYMNSYEGDFFTRNELLLNSTKSPLDMLLEDDNDEVKNEDSDKNQYSKFFPISIEGDRTVGSIITYKDISPLGNRYKGEVIEWRLSTSIGGKNPEFSGNPVSVSKTFQLLSKHVGRYIQVKVYRHIGVEKSEISYVCSETRSCVILPNDDILSNCALLLSNGGQYRVDISLYDICKLLCISDPDSFIKSWFANIRNIPPFISCYLNIKRQSVKLLIPTPSILLEYYHNVSVIPLCFGYNEFICTKKSDWFGFNGYPQIYSIIGKQGNNLERCTLYMSYSDGERRDIAINCPTERDRDVIHASIIFMQLAPDISLEKLNSQIKSNTFIEFKRYFTDIFTNANWNSRLQLDRFDISGTYINRIGVHQDIKH</sequence>
<dbReference type="OrthoDB" id="338345at2759"/>
<gene>
    <name evidence="1" type="ORF">CMU_010910</name>
</gene>
<dbReference type="GeneID" id="6997609"/>
<accession>B6AIV2</accession>
<dbReference type="AlphaFoldDB" id="B6AIV2"/>
<dbReference type="eggNOG" id="ENOG502STBJ">
    <property type="taxonomic scope" value="Eukaryota"/>
</dbReference>
<reference evidence="1" key="1">
    <citation type="submission" date="2008-06" db="EMBL/GenBank/DDBJ databases">
        <authorList>
            <person name="Lorenzi H."/>
            <person name="Inman J."/>
            <person name="Miller J."/>
            <person name="Schobel S."/>
            <person name="Amedeo P."/>
            <person name="Caler E.V."/>
            <person name="da Silva J."/>
        </authorList>
    </citation>
    <scope>NUCLEOTIDE SEQUENCE [LARGE SCALE GENOMIC DNA]</scope>
    <source>
        <strain evidence="1">RN66</strain>
    </source>
</reference>
<dbReference type="RefSeq" id="XP_002142492.1">
    <property type="nucleotide sequence ID" value="XM_002142456.1"/>
</dbReference>
<name>B6AIV2_CRYMR</name>
<protein>
    <submittedName>
        <fullName evidence="1">Uncharacterized protein</fullName>
    </submittedName>
</protein>
<dbReference type="VEuPathDB" id="CryptoDB:CMU_010910"/>
<proteinExistence type="predicted"/>
<keyword evidence="2" id="KW-1185">Reference proteome</keyword>
<dbReference type="EMBL" id="DS989737">
    <property type="protein sequence ID" value="EEA08143.1"/>
    <property type="molecule type" value="Genomic_DNA"/>
</dbReference>
<organism evidence="1 2">
    <name type="scientific">Cryptosporidium muris (strain RN66)</name>
    <dbReference type="NCBI Taxonomy" id="441375"/>
    <lineage>
        <taxon>Eukaryota</taxon>
        <taxon>Sar</taxon>
        <taxon>Alveolata</taxon>
        <taxon>Apicomplexa</taxon>
        <taxon>Conoidasida</taxon>
        <taxon>Coccidia</taxon>
        <taxon>Eucoccidiorida</taxon>
        <taxon>Eimeriorina</taxon>
        <taxon>Cryptosporidiidae</taxon>
        <taxon>Cryptosporidium</taxon>
    </lineage>
</organism>